<dbReference type="Proteomes" id="UP000298337">
    <property type="component" value="Unassembled WGS sequence"/>
</dbReference>
<sequence length="245" mass="27673">MHVKGRVLLGVATAGLSACETNHMHSAPANALHSYEAMITEYLAQRAVEPQVIINTPDTLTTFNGTTIRWREYKNGVLIIINGLVINTNELTTFNNVWGNEPDSLSAATAVTQIKYYKSDNYELTGLTLMYQPCNGLACGVAYHILFDHQTGQTSCFGRFSTGLELDLYRFGDDYRPDYLGKTFHGRSHWLRDTTVFTYYQLADNGRFALSKDPAGRAYYFKHMTSDSDSIPENFEEHWVAQIQQ</sequence>
<dbReference type="EMBL" id="SRLA01000001">
    <property type="protein sequence ID" value="TGE09947.1"/>
    <property type="molecule type" value="Genomic_DNA"/>
</dbReference>
<evidence type="ECO:0008006" key="3">
    <source>
        <dbReference type="Google" id="ProtNLM"/>
    </source>
</evidence>
<gene>
    <name evidence="1" type="ORF">EU556_03740</name>
</gene>
<dbReference type="AlphaFoldDB" id="A0A4Z0PBD7"/>
<name>A0A4Z0PBD7_9BACT</name>
<evidence type="ECO:0000313" key="2">
    <source>
        <dbReference type="Proteomes" id="UP000298337"/>
    </source>
</evidence>
<evidence type="ECO:0000313" key="1">
    <source>
        <dbReference type="EMBL" id="TGE09947.1"/>
    </source>
</evidence>
<reference evidence="1 2" key="1">
    <citation type="submission" date="2019-04" db="EMBL/GenBank/DDBJ databases">
        <authorList>
            <person name="Feng G."/>
            <person name="Zhang J."/>
            <person name="Zhu H."/>
        </authorList>
    </citation>
    <scope>NUCLEOTIDE SEQUENCE [LARGE SCALE GENOMIC DNA]</scope>
    <source>
        <strain evidence="1 2">92R-1</strain>
    </source>
</reference>
<dbReference type="OrthoDB" id="1360987at2"/>
<protein>
    <recommendedName>
        <fullName evidence="3">Lipoprotein</fullName>
    </recommendedName>
</protein>
<proteinExistence type="predicted"/>
<dbReference type="PROSITE" id="PS51257">
    <property type="entry name" value="PROKAR_LIPOPROTEIN"/>
    <property type="match status" value="1"/>
</dbReference>
<comment type="caution">
    <text evidence="1">The sequence shown here is derived from an EMBL/GenBank/DDBJ whole genome shotgun (WGS) entry which is preliminary data.</text>
</comment>
<organism evidence="1 2">
    <name type="scientific">Hymenobacter fodinae</name>
    <dbReference type="NCBI Taxonomy" id="2510796"/>
    <lineage>
        <taxon>Bacteria</taxon>
        <taxon>Pseudomonadati</taxon>
        <taxon>Bacteroidota</taxon>
        <taxon>Cytophagia</taxon>
        <taxon>Cytophagales</taxon>
        <taxon>Hymenobacteraceae</taxon>
        <taxon>Hymenobacter</taxon>
    </lineage>
</organism>
<keyword evidence="2" id="KW-1185">Reference proteome</keyword>
<accession>A0A4Z0PBD7</accession>
<dbReference type="RefSeq" id="WP_135431138.1">
    <property type="nucleotide sequence ID" value="NZ_SRLA01000001.1"/>
</dbReference>